<evidence type="ECO:0000256" key="1">
    <source>
        <dbReference type="ARBA" id="ARBA00010424"/>
    </source>
</evidence>
<dbReference type="AlphaFoldDB" id="A0A2R6CAH2"/>
<organism evidence="2 3">
    <name type="scientific">Candidatus Marsarchaeota G2 archaeon BE_D</name>
    <dbReference type="NCBI Taxonomy" id="1978158"/>
    <lineage>
        <taxon>Archaea</taxon>
        <taxon>Candidatus Marsarchaeota</taxon>
        <taxon>Candidatus Marsarchaeota group 2</taxon>
    </lineage>
</organism>
<sequence length="285" mass="32290">MKPFEFVSTLPVSPKPRTKGLAEIRGPYYSAVTLDYLRGLLDDWGEYIDGLKFAGGSFSLLSEERLRGYIEVCHSHEVFVDTGGWIERVLLDGEEATDKYIGKCRELGFDVLEVSSGMAPEVMNMPLEDKVALVKSVKRAGLKPKPEVSLLVGAGAGTHISGYGEKMEYRSLDSFIEETRAYLGAGAYMIMIESEGITEDLPPEKWRLDAIRRLVDEFGYDKLMFEASDPPVFKWYLKNIGRDVNLFIDHSQIVEFTAWKLGLWGDRDLWRGKTVRYSSTRHHTN</sequence>
<dbReference type="Pfam" id="PF02679">
    <property type="entry name" value="ComA"/>
    <property type="match status" value="1"/>
</dbReference>
<dbReference type="EMBL" id="NEXF01000173">
    <property type="protein sequence ID" value="PSO07874.1"/>
    <property type="molecule type" value="Genomic_DNA"/>
</dbReference>
<reference evidence="2 3" key="1">
    <citation type="submission" date="2017-04" db="EMBL/GenBank/DDBJ databases">
        <title>Novel microbial lineages endemic to geothermal iron-oxide mats fill important gaps in the evolutionary history of Archaea.</title>
        <authorList>
            <person name="Jay Z.J."/>
            <person name="Beam J.P."/>
            <person name="Dlakic M."/>
            <person name="Rusch D.B."/>
            <person name="Kozubal M.A."/>
            <person name="Inskeep W.P."/>
        </authorList>
    </citation>
    <scope>NUCLEOTIDE SEQUENCE [LARGE SCALE GENOMIC DNA]</scope>
    <source>
        <strain evidence="2">BE_D</strain>
    </source>
</reference>
<proteinExistence type="inferred from homology"/>
<protein>
    <submittedName>
        <fullName evidence="2">Phosphosulfolactate synthase</fullName>
    </submittedName>
</protein>
<accession>A0A2R6CAH2</accession>
<dbReference type="InterPro" id="IPR013785">
    <property type="entry name" value="Aldolase_TIM"/>
</dbReference>
<evidence type="ECO:0000313" key="2">
    <source>
        <dbReference type="EMBL" id="PSO07874.1"/>
    </source>
</evidence>
<comment type="caution">
    <text evidence="2">The sequence shown here is derived from an EMBL/GenBank/DDBJ whole genome shotgun (WGS) entry which is preliminary data.</text>
</comment>
<dbReference type="PANTHER" id="PTHR48413">
    <property type="match status" value="1"/>
</dbReference>
<dbReference type="Proteomes" id="UP000242015">
    <property type="component" value="Unassembled WGS sequence"/>
</dbReference>
<dbReference type="Gene3D" id="3.20.20.70">
    <property type="entry name" value="Aldolase class I"/>
    <property type="match status" value="1"/>
</dbReference>
<dbReference type="InterPro" id="IPR003830">
    <property type="entry name" value="ComA_synth"/>
</dbReference>
<dbReference type="InterPro" id="IPR036112">
    <property type="entry name" value="ComA_synth_sf"/>
</dbReference>
<evidence type="ECO:0000313" key="3">
    <source>
        <dbReference type="Proteomes" id="UP000242015"/>
    </source>
</evidence>
<dbReference type="SUPFAM" id="SSF102110">
    <property type="entry name" value="(2r)-phospho-3-sulfolactate synthase ComA"/>
    <property type="match status" value="1"/>
</dbReference>
<gene>
    <name evidence="2" type="ORF">B9Q04_08525</name>
</gene>
<dbReference type="PANTHER" id="PTHR48413:SF1">
    <property type="entry name" value="PROTEIN HEAT-STRESS-ASSOCIATED 32"/>
    <property type="match status" value="1"/>
</dbReference>
<name>A0A2R6CAH2_9ARCH</name>
<comment type="similarity">
    <text evidence="1">Belongs to the phosphosulfolactate synthase family.</text>
</comment>